<reference evidence="6 7" key="1">
    <citation type="submission" date="2018-05" db="EMBL/GenBank/DDBJ databases">
        <title>Genome sequencing and assembly of the regulated plant pathogen Lachnellula willkommii and related sister species for the development of diagnostic species identification markers.</title>
        <authorList>
            <person name="Giroux E."/>
            <person name="Bilodeau G."/>
        </authorList>
    </citation>
    <scope>NUCLEOTIDE SEQUENCE [LARGE SCALE GENOMIC DNA]</scope>
    <source>
        <strain evidence="6 7">CBS 268.59</strain>
    </source>
</reference>
<comment type="caution">
    <text evidence="6">The sequence shown here is derived from an EMBL/GenBank/DDBJ whole genome shotgun (WGS) entry which is preliminary data.</text>
</comment>
<evidence type="ECO:0000256" key="3">
    <source>
        <dbReference type="ARBA" id="ARBA00022989"/>
    </source>
</evidence>
<dbReference type="CDD" id="cd13965">
    <property type="entry name" value="PT_UbiA_3"/>
    <property type="match status" value="1"/>
</dbReference>
<evidence type="ECO:0000256" key="1">
    <source>
        <dbReference type="ARBA" id="ARBA00004141"/>
    </source>
</evidence>
<sequence>MLPTKEIKLGLGISFTSVQSIVPLFKISTRRPHTNALGYFLHTLWLFTVSDLKTFVVPEALFGILGALSGPLLTNNLRPSVCLIASQVPKVFLWTWLNTLVFDLSNQRHLESVAEDRLNKPFRPLAAGRITPSQTRNLLLVSVPVLLMVTYFYLGSYEETVLLISVTWMYNDLGGSDGHFVVRNLIIGIAYIIYGSGALRVASYCVLENYGLNTSGYVWSCIIGAVICTTIQVQDLKDKEGDRTRNRHTAPLALGDECARWTIAFPVAFWSVFCSLFWQLGICLSVSLISFGMVIAVRVVCLKGFSADRKTWKLWSYWLAVLYVLPVVNRYLYFEPEVAGHV</sequence>
<dbReference type="InterPro" id="IPR050475">
    <property type="entry name" value="Prenyltransferase_related"/>
</dbReference>
<keyword evidence="3 5" id="KW-1133">Transmembrane helix</keyword>
<organism evidence="6 7">
    <name type="scientific">Lachnellula suecica</name>
    <dbReference type="NCBI Taxonomy" id="602035"/>
    <lineage>
        <taxon>Eukaryota</taxon>
        <taxon>Fungi</taxon>
        <taxon>Dikarya</taxon>
        <taxon>Ascomycota</taxon>
        <taxon>Pezizomycotina</taxon>
        <taxon>Leotiomycetes</taxon>
        <taxon>Helotiales</taxon>
        <taxon>Lachnaceae</taxon>
        <taxon>Lachnellula</taxon>
    </lineage>
</organism>
<dbReference type="Proteomes" id="UP000469558">
    <property type="component" value="Unassembled WGS sequence"/>
</dbReference>
<evidence type="ECO:0000256" key="4">
    <source>
        <dbReference type="ARBA" id="ARBA00023136"/>
    </source>
</evidence>
<dbReference type="PANTHER" id="PTHR42723">
    <property type="entry name" value="CHLOROPHYLL SYNTHASE"/>
    <property type="match status" value="1"/>
</dbReference>
<keyword evidence="2 5" id="KW-0812">Transmembrane</keyword>
<dbReference type="PANTHER" id="PTHR42723:SF1">
    <property type="entry name" value="CHLOROPHYLL SYNTHASE, CHLOROPLASTIC"/>
    <property type="match status" value="1"/>
</dbReference>
<evidence type="ECO:0000313" key="6">
    <source>
        <dbReference type="EMBL" id="TVY75625.1"/>
    </source>
</evidence>
<proteinExistence type="predicted"/>
<dbReference type="EMBL" id="QGMK01000999">
    <property type="protein sequence ID" value="TVY75625.1"/>
    <property type="molecule type" value="Genomic_DNA"/>
</dbReference>
<accession>A0A8T9C2P6</accession>
<dbReference type="OrthoDB" id="434972at2759"/>
<comment type="subcellular location">
    <subcellularLocation>
        <location evidence="1">Membrane</location>
        <topology evidence="1">Multi-pass membrane protein</topology>
    </subcellularLocation>
</comment>
<dbReference type="Pfam" id="PF01040">
    <property type="entry name" value="UbiA"/>
    <property type="match status" value="1"/>
</dbReference>
<dbReference type="GO" id="GO:0016020">
    <property type="term" value="C:membrane"/>
    <property type="evidence" value="ECO:0007669"/>
    <property type="project" value="UniProtKB-SubCell"/>
</dbReference>
<protein>
    <submittedName>
        <fullName evidence="6">Fumagillin beta-trans-bergamotene synthase</fullName>
    </submittedName>
</protein>
<evidence type="ECO:0000256" key="2">
    <source>
        <dbReference type="ARBA" id="ARBA00022692"/>
    </source>
</evidence>
<feature type="transmembrane region" description="Helical" evidence="5">
    <location>
        <begin position="284"/>
        <end position="302"/>
    </location>
</feature>
<feature type="transmembrane region" description="Helical" evidence="5">
    <location>
        <begin position="217"/>
        <end position="237"/>
    </location>
</feature>
<keyword evidence="4 5" id="KW-0472">Membrane</keyword>
<dbReference type="AlphaFoldDB" id="A0A8T9C2P6"/>
<dbReference type="InterPro" id="IPR000537">
    <property type="entry name" value="UbiA_prenyltransferase"/>
</dbReference>
<gene>
    <name evidence="6" type="primary">af520_2</name>
    <name evidence="6" type="ORF">LSUE1_G005591</name>
</gene>
<name>A0A8T9C2P6_9HELO</name>
<feature type="transmembrane region" description="Helical" evidence="5">
    <location>
        <begin position="314"/>
        <end position="333"/>
    </location>
</feature>
<evidence type="ECO:0000256" key="5">
    <source>
        <dbReference type="SAM" id="Phobius"/>
    </source>
</evidence>
<keyword evidence="7" id="KW-1185">Reference proteome</keyword>
<feature type="transmembrane region" description="Helical" evidence="5">
    <location>
        <begin position="137"/>
        <end position="154"/>
    </location>
</feature>
<evidence type="ECO:0000313" key="7">
    <source>
        <dbReference type="Proteomes" id="UP000469558"/>
    </source>
</evidence>
<dbReference type="GO" id="GO:0016765">
    <property type="term" value="F:transferase activity, transferring alkyl or aryl (other than methyl) groups"/>
    <property type="evidence" value="ECO:0007669"/>
    <property type="project" value="InterPro"/>
</dbReference>